<dbReference type="STRING" id="797114.C475_19573"/>
<name>M0CEP0_9EURY</name>
<comment type="caution">
    <text evidence="2">The sequence shown here is derived from an EMBL/GenBank/DDBJ whole genome shotgun (WGS) entry which is preliminary data.</text>
</comment>
<evidence type="ECO:0000313" key="2">
    <source>
        <dbReference type="EMBL" id="ELZ20832.1"/>
    </source>
</evidence>
<gene>
    <name evidence="2" type="ORF">C475_19573</name>
</gene>
<organism evidence="2 3">
    <name type="scientific">Halosimplex carlsbadense 2-9-1</name>
    <dbReference type="NCBI Taxonomy" id="797114"/>
    <lineage>
        <taxon>Archaea</taxon>
        <taxon>Methanobacteriati</taxon>
        <taxon>Methanobacteriota</taxon>
        <taxon>Stenosarchaea group</taxon>
        <taxon>Halobacteria</taxon>
        <taxon>Halobacteriales</taxon>
        <taxon>Haloarculaceae</taxon>
        <taxon>Halosimplex</taxon>
    </lineage>
</organism>
<evidence type="ECO:0000256" key="1">
    <source>
        <dbReference type="SAM" id="MobiDB-lite"/>
    </source>
</evidence>
<accession>M0CEP0</accession>
<proteinExistence type="predicted"/>
<evidence type="ECO:0008006" key="4">
    <source>
        <dbReference type="Google" id="ProtNLM"/>
    </source>
</evidence>
<dbReference type="EMBL" id="AOIU01000044">
    <property type="protein sequence ID" value="ELZ20832.1"/>
    <property type="molecule type" value="Genomic_DNA"/>
</dbReference>
<evidence type="ECO:0000313" key="3">
    <source>
        <dbReference type="Proteomes" id="UP000011626"/>
    </source>
</evidence>
<protein>
    <recommendedName>
        <fullName evidence="4">DNA recombination and repair protein Rad51-like C-terminal domain-containing protein</fullName>
    </recommendedName>
</protein>
<feature type="region of interest" description="Disordered" evidence="1">
    <location>
        <begin position="230"/>
        <end position="274"/>
    </location>
</feature>
<dbReference type="Gene3D" id="3.40.50.300">
    <property type="entry name" value="P-loop containing nucleotide triphosphate hydrolases"/>
    <property type="match status" value="1"/>
</dbReference>
<sequence>MPSLAPGLTLLDIETDRNVPVVHALVCDHLLDADGPAFWVDAQGYATTATLSQIAPSRHLLDRIHVARGFTAYQHFSALADLPAAVNAHVKATTTDAFRRHDDETGDGEETQLTPGLIVAPAVDALYRADDTLGDAQRRRLLARGLARLRQYAEAYDVPVLCTRTEGDALTDPIEAAATHRYTCESTRMGPRITGEEFEPQWYPVAGGDAYQTTLAYWADLLAARAEGIGRQPATPSRPSLGADESDDQVTTAPPRQPGAPLLATWAGQPGRGR</sequence>
<reference evidence="2 3" key="1">
    <citation type="journal article" date="2014" name="PLoS Genet.">
        <title>Phylogenetically driven sequencing of extremely halophilic archaea reveals strategies for static and dynamic osmo-response.</title>
        <authorList>
            <person name="Becker E.A."/>
            <person name="Seitzer P.M."/>
            <person name="Tritt A."/>
            <person name="Larsen D."/>
            <person name="Krusor M."/>
            <person name="Yao A.I."/>
            <person name="Wu D."/>
            <person name="Madern D."/>
            <person name="Eisen J.A."/>
            <person name="Darling A.E."/>
            <person name="Facciotti M.T."/>
        </authorList>
    </citation>
    <scope>NUCLEOTIDE SEQUENCE [LARGE SCALE GENOMIC DNA]</scope>
    <source>
        <strain evidence="2 3">2-9-1</strain>
    </source>
</reference>
<dbReference type="Proteomes" id="UP000011626">
    <property type="component" value="Unassembled WGS sequence"/>
</dbReference>
<dbReference type="AlphaFoldDB" id="M0CEP0"/>
<dbReference type="InterPro" id="IPR027417">
    <property type="entry name" value="P-loop_NTPase"/>
</dbReference>
<keyword evidence="3" id="KW-1185">Reference proteome</keyword>
<dbReference type="eggNOG" id="arCOG08101">
    <property type="taxonomic scope" value="Archaea"/>
</dbReference>